<dbReference type="Proteomes" id="UP000737171">
    <property type="component" value="Unassembled WGS sequence"/>
</dbReference>
<evidence type="ECO:0000256" key="1">
    <source>
        <dbReference type="SAM" id="MobiDB-lite"/>
    </source>
</evidence>
<evidence type="ECO:0000313" key="2">
    <source>
        <dbReference type="EMBL" id="NRF67736.1"/>
    </source>
</evidence>
<name>A0ABX2EGM2_9BURK</name>
<accession>A0ABX2EGM2</accession>
<sequence>MWAADETEAQVMRRIVARLAIVAVQGEQLQMMCDELEPLLRLLRQEPRLQPTAALLEATVETVSGVARDIAVVTETLGSGLQPTRPPRRPVSGGDAS</sequence>
<evidence type="ECO:0000313" key="3">
    <source>
        <dbReference type="Proteomes" id="UP000737171"/>
    </source>
</evidence>
<feature type="region of interest" description="Disordered" evidence="1">
    <location>
        <begin position="77"/>
        <end position="97"/>
    </location>
</feature>
<protein>
    <submittedName>
        <fullName evidence="2">Uncharacterized protein</fullName>
    </submittedName>
</protein>
<keyword evidence="3" id="KW-1185">Reference proteome</keyword>
<gene>
    <name evidence="2" type="ORF">HLB44_12135</name>
</gene>
<dbReference type="RefSeq" id="WP_173122826.1">
    <property type="nucleotide sequence ID" value="NZ_JABRWJ010000003.1"/>
</dbReference>
<comment type="caution">
    <text evidence="2">The sequence shown here is derived from an EMBL/GenBank/DDBJ whole genome shotgun (WGS) entry which is preliminary data.</text>
</comment>
<organism evidence="2 3">
    <name type="scientific">Pseudaquabacterium terrae</name>
    <dbReference type="NCBI Taxonomy" id="2732868"/>
    <lineage>
        <taxon>Bacteria</taxon>
        <taxon>Pseudomonadati</taxon>
        <taxon>Pseudomonadota</taxon>
        <taxon>Betaproteobacteria</taxon>
        <taxon>Burkholderiales</taxon>
        <taxon>Sphaerotilaceae</taxon>
        <taxon>Pseudaquabacterium</taxon>
    </lineage>
</organism>
<proteinExistence type="predicted"/>
<dbReference type="EMBL" id="JABRWJ010000003">
    <property type="protein sequence ID" value="NRF67736.1"/>
    <property type="molecule type" value="Genomic_DNA"/>
</dbReference>
<reference evidence="2 3" key="1">
    <citation type="submission" date="2020-05" db="EMBL/GenBank/DDBJ databases">
        <title>Aquincola sp. isolate from soil.</title>
        <authorList>
            <person name="Han J."/>
            <person name="Kim D.-U."/>
        </authorList>
    </citation>
    <scope>NUCLEOTIDE SEQUENCE [LARGE SCALE GENOMIC DNA]</scope>
    <source>
        <strain evidence="2 3">S2</strain>
    </source>
</reference>